<evidence type="ECO:0000313" key="3">
    <source>
        <dbReference type="Proteomes" id="UP000316747"/>
    </source>
</evidence>
<dbReference type="GO" id="GO:0016740">
    <property type="term" value="F:transferase activity"/>
    <property type="evidence" value="ECO:0007669"/>
    <property type="project" value="UniProtKB-KW"/>
</dbReference>
<dbReference type="Gene3D" id="3.90.550.10">
    <property type="entry name" value="Spore Coat Polysaccharide Biosynthesis Protein SpsA, Chain A"/>
    <property type="match status" value="1"/>
</dbReference>
<protein>
    <submittedName>
        <fullName evidence="2">Glycosyltransferase involved in cell wall biosynthesis</fullName>
    </submittedName>
</protein>
<dbReference type="PANTHER" id="PTHR43685:SF2">
    <property type="entry name" value="GLYCOSYLTRANSFERASE 2-LIKE DOMAIN-CONTAINING PROTEIN"/>
    <property type="match status" value="1"/>
</dbReference>
<dbReference type="InterPro" id="IPR029044">
    <property type="entry name" value="Nucleotide-diphossugar_trans"/>
</dbReference>
<proteinExistence type="predicted"/>
<dbReference type="InterPro" id="IPR001173">
    <property type="entry name" value="Glyco_trans_2-like"/>
</dbReference>
<evidence type="ECO:0000259" key="1">
    <source>
        <dbReference type="Pfam" id="PF00535"/>
    </source>
</evidence>
<dbReference type="InterPro" id="IPR050834">
    <property type="entry name" value="Glycosyltransf_2"/>
</dbReference>
<name>A0A543I093_9MICO</name>
<dbReference type="PANTHER" id="PTHR43685">
    <property type="entry name" value="GLYCOSYLTRANSFERASE"/>
    <property type="match status" value="1"/>
</dbReference>
<sequence length="298" mass="32658">MVVPAYNPGDLLTRSLSSVLTQSMADLEVVVVDDGSREPQEWVTGLDPRVTYVRQENRGVSSARNVGVAAARSDWIAFLDQDDEWLPEKLALQLDLVAANPRAAFCCTGFDWVRPEGAVHGDPARLTYRGLLSTQSALLSSMLVAREDYEAVGGHDPLLVQMQDWDLFLRLTMGGRDPVMVPDRLVRYHLHGENASRDYATAMRERLSILDRHEARARRLGDGMTLAAVDRGRSRTRELFAHQAVDAAREAGRSHDGRGVFEHGTRAGRLSPAVVATAVGQAVAARVHGRGRGSGERA</sequence>
<dbReference type="SUPFAM" id="SSF53448">
    <property type="entry name" value="Nucleotide-diphospho-sugar transferases"/>
    <property type="match status" value="1"/>
</dbReference>
<keyword evidence="3" id="KW-1185">Reference proteome</keyword>
<dbReference type="Proteomes" id="UP000316747">
    <property type="component" value="Unassembled WGS sequence"/>
</dbReference>
<dbReference type="AlphaFoldDB" id="A0A543I093"/>
<feature type="domain" description="Glycosyltransferase 2-like" evidence="1">
    <location>
        <begin position="2"/>
        <end position="108"/>
    </location>
</feature>
<organism evidence="2 3">
    <name type="scientific">Humibacillus xanthopallidus</name>
    <dbReference type="NCBI Taxonomy" id="412689"/>
    <lineage>
        <taxon>Bacteria</taxon>
        <taxon>Bacillati</taxon>
        <taxon>Actinomycetota</taxon>
        <taxon>Actinomycetes</taxon>
        <taxon>Micrococcales</taxon>
        <taxon>Intrasporangiaceae</taxon>
        <taxon>Humibacillus</taxon>
    </lineage>
</organism>
<accession>A0A543I093</accession>
<keyword evidence="2" id="KW-0808">Transferase</keyword>
<dbReference type="Pfam" id="PF00535">
    <property type="entry name" value="Glycos_transf_2"/>
    <property type="match status" value="1"/>
</dbReference>
<evidence type="ECO:0000313" key="2">
    <source>
        <dbReference type="EMBL" id="TQM64003.1"/>
    </source>
</evidence>
<comment type="caution">
    <text evidence="2">The sequence shown here is derived from an EMBL/GenBank/DDBJ whole genome shotgun (WGS) entry which is preliminary data.</text>
</comment>
<reference evidence="2 3" key="1">
    <citation type="submission" date="2019-06" db="EMBL/GenBank/DDBJ databases">
        <title>Genome sequencing of plant associated microbes to promote plant fitness in Sorghum bicolor and Oryza sativa.</title>
        <authorList>
            <person name="Coleman-Derr D."/>
        </authorList>
    </citation>
    <scope>NUCLEOTIDE SEQUENCE [LARGE SCALE GENOMIC DNA]</scope>
    <source>
        <strain evidence="2 3">KV-663</strain>
    </source>
</reference>
<dbReference type="CDD" id="cd00761">
    <property type="entry name" value="Glyco_tranf_GTA_type"/>
    <property type="match status" value="1"/>
</dbReference>
<gene>
    <name evidence="2" type="ORF">FBY41_0361</name>
</gene>
<dbReference type="EMBL" id="VFPM01000001">
    <property type="protein sequence ID" value="TQM64003.1"/>
    <property type="molecule type" value="Genomic_DNA"/>
</dbReference>
<dbReference type="GO" id="GO:0044010">
    <property type="term" value="P:single-species biofilm formation"/>
    <property type="evidence" value="ECO:0007669"/>
    <property type="project" value="TreeGrafter"/>
</dbReference>